<evidence type="ECO:0000256" key="7">
    <source>
        <dbReference type="ARBA" id="ARBA00022840"/>
    </source>
</evidence>
<keyword evidence="11" id="KW-1185">Reference proteome</keyword>
<dbReference type="PANTHER" id="PTHR13954:SF6">
    <property type="entry name" value="NON-SPECIFIC SERINE_THREONINE PROTEIN KINASE"/>
    <property type="match status" value="1"/>
</dbReference>
<keyword evidence="4" id="KW-0732">Signal</keyword>
<dbReference type="PROSITE" id="PS51392">
    <property type="entry name" value="KEN"/>
    <property type="match status" value="1"/>
</dbReference>
<feature type="domain" description="KEN" evidence="9">
    <location>
        <begin position="384"/>
        <end position="512"/>
    </location>
</feature>
<dbReference type="Pfam" id="PF00069">
    <property type="entry name" value="Pkinase"/>
    <property type="match status" value="1"/>
</dbReference>
<dbReference type="EMBL" id="JAUHHV010000011">
    <property type="protein sequence ID" value="KAK1407983.1"/>
    <property type="molecule type" value="Genomic_DNA"/>
</dbReference>
<dbReference type="GO" id="GO:0005524">
    <property type="term" value="F:ATP binding"/>
    <property type="evidence" value="ECO:0007669"/>
    <property type="project" value="UniProtKB-KW"/>
</dbReference>
<gene>
    <name evidence="10" type="ORF">QVD17_39612</name>
</gene>
<dbReference type="Pfam" id="PF06479">
    <property type="entry name" value="Ribonuc_2-5A"/>
    <property type="match status" value="1"/>
</dbReference>
<dbReference type="GO" id="GO:1990604">
    <property type="term" value="C:IRE1-TRAF2-ASK1 complex"/>
    <property type="evidence" value="ECO:0007669"/>
    <property type="project" value="TreeGrafter"/>
</dbReference>
<dbReference type="InterPro" id="IPR045133">
    <property type="entry name" value="IRE1/2-like"/>
</dbReference>
<dbReference type="SMART" id="SM00220">
    <property type="entry name" value="S_TKc"/>
    <property type="match status" value="1"/>
</dbReference>
<keyword evidence="3" id="KW-0808">Transferase</keyword>
<evidence type="ECO:0000256" key="3">
    <source>
        <dbReference type="ARBA" id="ARBA00022679"/>
    </source>
</evidence>
<dbReference type="InterPro" id="IPR011009">
    <property type="entry name" value="Kinase-like_dom_sf"/>
</dbReference>
<evidence type="ECO:0000259" key="8">
    <source>
        <dbReference type="PROSITE" id="PS50011"/>
    </source>
</evidence>
<keyword evidence="5" id="KW-0547">Nucleotide-binding</keyword>
<dbReference type="SMART" id="SM00580">
    <property type="entry name" value="PUG"/>
    <property type="match status" value="1"/>
</dbReference>
<comment type="caution">
    <text evidence="10">The sequence shown here is derived from an EMBL/GenBank/DDBJ whole genome shotgun (WGS) entry which is preliminary data.</text>
</comment>
<dbReference type="GO" id="GO:0004521">
    <property type="term" value="F:RNA endonuclease activity"/>
    <property type="evidence" value="ECO:0007669"/>
    <property type="project" value="InterPro"/>
</dbReference>
<dbReference type="EC" id="2.7.11.1" evidence="1"/>
<dbReference type="GO" id="GO:0051082">
    <property type="term" value="F:unfolded protein binding"/>
    <property type="evidence" value="ECO:0007669"/>
    <property type="project" value="TreeGrafter"/>
</dbReference>
<dbReference type="InterPro" id="IPR038357">
    <property type="entry name" value="KEN_sf"/>
</dbReference>
<evidence type="ECO:0000256" key="4">
    <source>
        <dbReference type="ARBA" id="ARBA00022729"/>
    </source>
</evidence>
<dbReference type="FunFam" id="3.30.200.20:FF:000077">
    <property type="entry name" value="Putative Serine/threonine-protein kinase/endoribonuclease IRE1"/>
    <property type="match status" value="1"/>
</dbReference>
<dbReference type="Gene3D" id="1.20.1440.180">
    <property type="entry name" value="KEN domain"/>
    <property type="match status" value="1"/>
</dbReference>
<dbReference type="Proteomes" id="UP001229421">
    <property type="component" value="Unassembled WGS sequence"/>
</dbReference>
<dbReference type="GO" id="GO:0036498">
    <property type="term" value="P:IRE1-mediated unfolded protein response"/>
    <property type="evidence" value="ECO:0007669"/>
    <property type="project" value="TreeGrafter"/>
</dbReference>
<evidence type="ECO:0000256" key="2">
    <source>
        <dbReference type="ARBA" id="ARBA00022527"/>
    </source>
</evidence>
<keyword evidence="7" id="KW-0067">ATP-binding</keyword>
<organism evidence="10 11">
    <name type="scientific">Tagetes erecta</name>
    <name type="common">African marigold</name>
    <dbReference type="NCBI Taxonomy" id="13708"/>
    <lineage>
        <taxon>Eukaryota</taxon>
        <taxon>Viridiplantae</taxon>
        <taxon>Streptophyta</taxon>
        <taxon>Embryophyta</taxon>
        <taxon>Tracheophyta</taxon>
        <taxon>Spermatophyta</taxon>
        <taxon>Magnoliopsida</taxon>
        <taxon>eudicotyledons</taxon>
        <taxon>Gunneridae</taxon>
        <taxon>Pentapetalae</taxon>
        <taxon>asterids</taxon>
        <taxon>campanulids</taxon>
        <taxon>Asterales</taxon>
        <taxon>Asteraceae</taxon>
        <taxon>Asteroideae</taxon>
        <taxon>Heliantheae alliance</taxon>
        <taxon>Tageteae</taxon>
        <taxon>Tagetes</taxon>
    </lineage>
</organism>
<reference evidence="10" key="1">
    <citation type="journal article" date="2023" name="bioRxiv">
        <title>Improved chromosome-level genome assembly for marigold (Tagetes erecta).</title>
        <authorList>
            <person name="Jiang F."/>
            <person name="Yuan L."/>
            <person name="Wang S."/>
            <person name="Wang H."/>
            <person name="Xu D."/>
            <person name="Wang A."/>
            <person name="Fan W."/>
        </authorList>
    </citation>
    <scope>NUCLEOTIDE SEQUENCE</scope>
    <source>
        <strain evidence="10">WSJ</strain>
        <tissue evidence="10">Leaf</tissue>
    </source>
</reference>
<accession>A0AAD8JQV4</accession>
<dbReference type="GO" id="GO:0004674">
    <property type="term" value="F:protein serine/threonine kinase activity"/>
    <property type="evidence" value="ECO:0007669"/>
    <property type="project" value="UniProtKB-KW"/>
</dbReference>
<evidence type="ECO:0000313" key="11">
    <source>
        <dbReference type="Proteomes" id="UP001229421"/>
    </source>
</evidence>
<sequence>MWILFYLTYQHPQIKIVLSESLRLSPSSSSLTRASQNQIIDRESSFRVNQDQVTNQIRMDGGRDIGRGLALREAIAQEKNGTLVFKGTYRGRQATVKRFVKGFHDFSNREHRMLLASMEHPNIIRLYGREEDDHFIYLALEPYDCNLHDLVKNNNYPPSHWSSSYGFPSPDMAVLMRGIVAGLAHLHSLGFLHPYLNPSDVLMVGLCPKLSGSCYHLDEDKSLSAHYDADISHSLRISYSNLVGHLVVADDISHTFNEDELYPADDISHAFDEDESYTASISFAHDISDSKIEPDIHSDEDESSPVDDSSFNLDISAPKLKPGMDIFSLASVLYFCLGEGQRRRGKRVLLCDESTDLVTKLSRSLYSSRPKATEVLVHPLFWNAERRLSFLMDVIGWIQTIKSDKLFGDLNKRGHFVFCSVGWHVRVPRALLNEMLCRRSYKYTKLTELLCFVQDIRDHYYTLPPKVQETLKPIPGGIDLFNERFPALLMTVYNFMLIHCKQEAWFERYMDVHFLYG</sequence>
<dbReference type="GO" id="GO:0006397">
    <property type="term" value="P:mRNA processing"/>
    <property type="evidence" value="ECO:0007669"/>
    <property type="project" value="InterPro"/>
</dbReference>
<protein>
    <recommendedName>
        <fullName evidence="1">non-specific serine/threonine protein kinase</fullName>
        <ecNumber evidence="1">2.7.11.1</ecNumber>
    </recommendedName>
</protein>
<dbReference type="PROSITE" id="PS50011">
    <property type="entry name" value="PROTEIN_KINASE_DOM"/>
    <property type="match status" value="1"/>
</dbReference>
<feature type="domain" description="Protein kinase" evidence="8">
    <location>
        <begin position="59"/>
        <end position="381"/>
    </location>
</feature>
<dbReference type="Gene3D" id="3.30.200.20">
    <property type="entry name" value="Phosphorylase Kinase, domain 1"/>
    <property type="match status" value="1"/>
</dbReference>
<dbReference type="SUPFAM" id="SSF56112">
    <property type="entry name" value="Protein kinase-like (PK-like)"/>
    <property type="match status" value="1"/>
</dbReference>
<evidence type="ECO:0000256" key="5">
    <source>
        <dbReference type="ARBA" id="ARBA00022741"/>
    </source>
</evidence>
<dbReference type="AlphaFoldDB" id="A0AAD8JQV4"/>
<proteinExistence type="predicted"/>
<name>A0AAD8JQV4_TARER</name>
<dbReference type="InterPro" id="IPR010513">
    <property type="entry name" value="KEN_dom"/>
</dbReference>
<keyword evidence="2" id="KW-0723">Serine/threonine-protein kinase</keyword>
<evidence type="ECO:0000256" key="1">
    <source>
        <dbReference type="ARBA" id="ARBA00012513"/>
    </source>
</evidence>
<dbReference type="PANTHER" id="PTHR13954">
    <property type="entry name" value="IRE1-RELATED"/>
    <property type="match status" value="1"/>
</dbReference>
<evidence type="ECO:0000313" key="10">
    <source>
        <dbReference type="EMBL" id="KAK1407983.1"/>
    </source>
</evidence>
<dbReference type="InterPro" id="IPR000719">
    <property type="entry name" value="Prot_kinase_dom"/>
</dbReference>
<evidence type="ECO:0000259" key="9">
    <source>
        <dbReference type="PROSITE" id="PS51392"/>
    </source>
</evidence>
<keyword evidence="6" id="KW-0418">Kinase</keyword>
<evidence type="ECO:0000256" key="6">
    <source>
        <dbReference type="ARBA" id="ARBA00022777"/>
    </source>
</evidence>
<dbReference type="Gene3D" id="1.10.510.10">
    <property type="entry name" value="Transferase(Phosphotransferase) domain 1"/>
    <property type="match status" value="1"/>
</dbReference>